<dbReference type="OrthoDB" id="952185at2"/>
<sequence length="167" mass="19101">MLKEDVFPEAYTAIETDYETERNKPMPSYNHSLLQLKLGAVLINKYSDKYQFHSELDLELPNAQRPTVPDICIYPKKQTDWVNDILRVKESPITTIEILSPMQNIEEVKNKIFNNYFPAGVKSAWLVIPSIQTISIYTPDGQISTFASGTIHDVTNGISVELKEVFY</sequence>
<dbReference type="Gene3D" id="3.90.1570.10">
    <property type="entry name" value="tt1808, chain A"/>
    <property type="match status" value="1"/>
</dbReference>
<dbReference type="InterPro" id="IPR011335">
    <property type="entry name" value="Restrct_endonuc-II-like"/>
</dbReference>
<dbReference type="EMBL" id="CP002691">
    <property type="protein sequence ID" value="AEE51927.1"/>
    <property type="molecule type" value="Genomic_DNA"/>
</dbReference>
<reference evidence="2 3" key="1">
    <citation type="journal article" date="2011" name="Stand. Genomic Sci.">
        <title>Complete genome sequence of Haliscomenobacter hydrossis type strain (O).</title>
        <authorList>
            <consortium name="US DOE Joint Genome Institute (JGI-PGF)"/>
            <person name="Daligault H."/>
            <person name="Lapidus A."/>
            <person name="Zeytun A."/>
            <person name="Nolan M."/>
            <person name="Lucas S."/>
            <person name="Del Rio T.G."/>
            <person name="Tice H."/>
            <person name="Cheng J.F."/>
            <person name="Tapia R."/>
            <person name="Han C."/>
            <person name="Goodwin L."/>
            <person name="Pitluck S."/>
            <person name="Liolios K."/>
            <person name="Pagani I."/>
            <person name="Ivanova N."/>
            <person name="Huntemann M."/>
            <person name="Mavromatis K."/>
            <person name="Mikhailova N."/>
            <person name="Pati A."/>
            <person name="Chen A."/>
            <person name="Palaniappan K."/>
            <person name="Land M."/>
            <person name="Hauser L."/>
            <person name="Brambilla E.M."/>
            <person name="Rohde M."/>
            <person name="Verbarg S."/>
            <person name="Goker M."/>
            <person name="Bristow J."/>
            <person name="Eisen J.A."/>
            <person name="Markowitz V."/>
            <person name="Hugenholtz P."/>
            <person name="Kyrpides N.C."/>
            <person name="Klenk H.P."/>
            <person name="Woyke T."/>
        </authorList>
    </citation>
    <scope>NUCLEOTIDE SEQUENCE [LARGE SCALE GENOMIC DNA]</scope>
    <source>
        <strain evidence="3">ATCC 27775 / DSM 1100 / LMG 10767 / O</strain>
    </source>
</reference>
<organism evidence="2 3">
    <name type="scientific">Haliscomenobacter hydrossis (strain ATCC 27775 / DSM 1100 / LMG 10767 / O)</name>
    <dbReference type="NCBI Taxonomy" id="760192"/>
    <lineage>
        <taxon>Bacteria</taxon>
        <taxon>Pseudomonadati</taxon>
        <taxon>Bacteroidota</taxon>
        <taxon>Saprospiria</taxon>
        <taxon>Saprospirales</taxon>
        <taxon>Haliscomenobacteraceae</taxon>
        <taxon>Haliscomenobacter</taxon>
    </lineage>
</organism>
<name>F4L6X2_HALH1</name>
<evidence type="ECO:0000313" key="2">
    <source>
        <dbReference type="EMBL" id="AEE51927.1"/>
    </source>
</evidence>
<dbReference type="AlphaFoldDB" id="F4L6X2"/>
<protein>
    <recommendedName>
        <fullName evidence="1">Putative restriction endonuclease domain-containing protein</fullName>
    </recommendedName>
</protein>
<keyword evidence="3" id="KW-1185">Reference proteome</keyword>
<dbReference type="CDD" id="cd06260">
    <property type="entry name" value="DUF820-like"/>
    <property type="match status" value="1"/>
</dbReference>
<dbReference type="Pfam" id="PF05685">
    <property type="entry name" value="Uma2"/>
    <property type="match status" value="1"/>
</dbReference>
<dbReference type="HOGENOM" id="CLU_127156_0_0_10"/>
<accession>F4L6X2</accession>
<feature type="domain" description="Putative restriction endonuclease" evidence="1">
    <location>
        <begin position="24"/>
        <end position="143"/>
    </location>
</feature>
<evidence type="ECO:0000313" key="3">
    <source>
        <dbReference type="Proteomes" id="UP000008461"/>
    </source>
</evidence>
<dbReference type="STRING" id="760192.Halhy_4079"/>
<dbReference type="InterPro" id="IPR012296">
    <property type="entry name" value="Nuclease_put_TT1808"/>
</dbReference>
<gene>
    <name evidence="2" type="ordered locus">Halhy_4079</name>
</gene>
<dbReference type="SUPFAM" id="SSF52980">
    <property type="entry name" value="Restriction endonuclease-like"/>
    <property type="match status" value="1"/>
</dbReference>
<proteinExistence type="predicted"/>
<dbReference type="eggNOG" id="COG4636">
    <property type="taxonomic scope" value="Bacteria"/>
</dbReference>
<reference key="2">
    <citation type="submission" date="2011-04" db="EMBL/GenBank/DDBJ databases">
        <title>Complete sequence of chromosome of Haliscomenobacter hydrossis DSM 1100.</title>
        <authorList>
            <consortium name="US DOE Joint Genome Institute (JGI-PGF)"/>
            <person name="Lucas S."/>
            <person name="Han J."/>
            <person name="Lapidus A."/>
            <person name="Bruce D."/>
            <person name="Goodwin L."/>
            <person name="Pitluck S."/>
            <person name="Peters L."/>
            <person name="Kyrpides N."/>
            <person name="Mavromatis K."/>
            <person name="Ivanova N."/>
            <person name="Ovchinnikova G."/>
            <person name="Pagani I."/>
            <person name="Daligault H."/>
            <person name="Detter J.C."/>
            <person name="Han C."/>
            <person name="Land M."/>
            <person name="Hauser L."/>
            <person name="Markowitz V."/>
            <person name="Cheng J.-F."/>
            <person name="Hugenholtz P."/>
            <person name="Woyke T."/>
            <person name="Wu D."/>
            <person name="Verbarg S."/>
            <person name="Frueling A."/>
            <person name="Brambilla E."/>
            <person name="Klenk H.-P."/>
            <person name="Eisen J.A."/>
        </authorList>
    </citation>
    <scope>NUCLEOTIDE SEQUENCE</scope>
    <source>
        <strain>DSM 1100</strain>
    </source>
</reference>
<evidence type="ECO:0000259" key="1">
    <source>
        <dbReference type="Pfam" id="PF05685"/>
    </source>
</evidence>
<dbReference type="Proteomes" id="UP000008461">
    <property type="component" value="Chromosome"/>
</dbReference>
<dbReference type="KEGG" id="hhy:Halhy_4079"/>
<dbReference type="InterPro" id="IPR008538">
    <property type="entry name" value="Uma2"/>
</dbReference>
<dbReference type="RefSeq" id="WP_013766465.1">
    <property type="nucleotide sequence ID" value="NC_015510.1"/>
</dbReference>